<dbReference type="Pfam" id="PF02517">
    <property type="entry name" value="Rce1-like"/>
    <property type="match status" value="1"/>
</dbReference>
<keyword evidence="3" id="KW-0378">Hydrolase</keyword>
<reference evidence="3" key="1">
    <citation type="submission" date="2022-11" db="EMBL/GenBank/DDBJ databases">
        <title>Methylomonas rapida sp. nov., Carotenoid-Producing Obligate Methanotrophs with High Growth Characteristics and Biotechnological Potential.</title>
        <authorList>
            <person name="Tikhonova E.N."/>
            <person name="Suleimanov R.Z."/>
            <person name="Miroshnikov K."/>
            <person name="Oshkin I.Y."/>
            <person name="Belova S.E."/>
            <person name="Danilova O.V."/>
            <person name="Ashikhmin A."/>
            <person name="Konopkin A."/>
            <person name="But S.Y."/>
            <person name="Khmelenina V.N."/>
            <person name="Kuznetsov N."/>
            <person name="Pimenov N.V."/>
            <person name="Dedysh S.N."/>
        </authorList>
    </citation>
    <scope>NUCLEOTIDE SEQUENCE</scope>
    <source>
        <strain evidence="3">MP1</strain>
    </source>
</reference>
<feature type="transmembrane region" description="Helical" evidence="1">
    <location>
        <begin position="120"/>
        <end position="138"/>
    </location>
</feature>
<dbReference type="GO" id="GO:0008233">
    <property type="term" value="F:peptidase activity"/>
    <property type="evidence" value="ECO:0007669"/>
    <property type="project" value="UniProtKB-KW"/>
</dbReference>
<dbReference type="InterPro" id="IPR003675">
    <property type="entry name" value="Rce1/LyrA-like_dom"/>
</dbReference>
<feature type="transmembrane region" description="Helical" evidence="1">
    <location>
        <begin position="262"/>
        <end position="284"/>
    </location>
</feature>
<accession>A0ABY7GJ49</accession>
<evidence type="ECO:0000256" key="1">
    <source>
        <dbReference type="SAM" id="Phobius"/>
    </source>
</evidence>
<name>A0ABY7GJ49_9GAMM</name>
<dbReference type="EMBL" id="CP113517">
    <property type="protein sequence ID" value="WAR44441.1"/>
    <property type="molecule type" value="Genomic_DNA"/>
</dbReference>
<keyword evidence="4" id="KW-1185">Reference proteome</keyword>
<evidence type="ECO:0000313" key="3">
    <source>
        <dbReference type="EMBL" id="WAR44441.1"/>
    </source>
</evidence>
<feature type="transmembrane region" description="Helical" evidence="1">
    <location>
        <begin position="82"/>
        <end position="100"/>
    </location>
</feature>
<evidence type="ECO:0000259" key="2">
    <source>
        <dbReference type="Pfam" id="PF02517"/>
    </source>
</evidence>
<feature type="transmembrane region" description="Helical" evidence="1">
    <location>
        <begin position="150"/>
        <end position="169"/>
    </location>
</feature>
<feature type="transmembrane region" description="Helical" evidence="1">
    <location>
        <begin position="40"/>
        <end position="56"/>
    </location>
</feature>
<dbReference type="RefSeq" id="WP_255189417.1">
    <property type="nucleotide sequence ID" value="NZ_CP113517.1"/>
</dbReference>
<dbReference type="PANTHER" id="PTHR39430">
    <property type="entry name" value="MEMBRANE-ASSOCIATED PROTEASE-RELATED"/>
    <property type="match status" value="1"/>
</dbReference>
<keyword evidence="3" id="KW-0645">Protease</keyword>
<dbReference type="Proteomes" id="UP001162780">
    <property type="component" value="Chromosome"/>
</dbReference>
<gene>
    <name evidence="3" type="ORF">NM686_019130</name>
</gene>
<feature type="transmembrane region" description="Helical" evidence="1">
    <location>
        <begin position="201"/>
        <end position="218"/>
    </location>
</feature>
<dbReference type="EC" id="3.4.-.-" evidence="3"/>
<feature type="domain" description="CAAX prenyl protease 2/Lysostaphin resistance protein A-like" evidence="2">
    <location>
        <begin position="122"/>
        <end position="237"/>
    </location>
</feature>
<organism evidence="3 4">
    <name type="scientific">Methylomonas rapida</name>
    <dbReference type="NCBI Taxonomy" id="2963939"/>
    <lineage>
        <taxon>Bacteria</taxon>
        <taxon>Pseudomonadati</taxon>
        <taxon>Pseudomonadota</taxon>
        <taxon>Gammaproteobacteria</taxon>
        <taxon>Methylococcales</taxon>
        <taxon>Methylococcaceae</taxon>
        <taxon>Methylomonas</taxon>
    </lineage>
</organism>
<keyword evidence="1" id="KW-0812">Transmembrane</keyword>
<proteinExistence type="predicted"/>
<dbReference type="PANTHER" id="PTHR39430:SF1">
    <property type="entry name" value="PROTEASE"/>
    <property type="match status" value="1"/>
</dbReference>
<protein>
    <submittedName>
        <fullName evidence="3">CPBP family glutamic-type intramembrane protease</fullName>
        <ecNumber evidence="3">3.4.-.-</ecNumber>
    </submittedName>
</protein>
<sequence>MAWIVALAPLVWLLLLAAGASLLGFGLLQLFGDLLPLHKTVSKLTLILLLIGVFPLRKKLGFSWGELGFAPPRAFFNQLGQGLLLGLLTLLPVLLTLYALDVHVWDSSRHWTAGKLVERMGLGLLLSLLIGIGEELLFRGLLLSLLRRYLPVWLAIGLGSLYFAALHFLKSKTQIPYEQQTVFSGFELMAEAFANWLNPEIISALIALFFVGAFLAVIRTQVPQSLGLCIGCHAGWVWQIKLSKDLFNVNSDAAYLYLVSSYDGVVGPLVSIWLAIAIGVWLWLGLNPERHESSQGAR</sequence>
<keyword evidence="1" id="KW-1133">Transmembrane helix</keyword>
<dbReference type="GO" id="GO:0006508">
    <property type="term" value="P:proteolysis"/>
    <property type="evidence" value="ECO:0007669"/>
    <property type="project" value="UniProtKB-KW"/>
</dbReference>
<feature type="transmembrane region" description="Helical" evidence="1">
    <location>
        <begin position="225"/>
        <end position="242"/>
    </location>
</feature>
<keyword evidence="1" id="KW-0472">Membrane</keyword>
<evidence type="ECO:0000313" key="4">
    <source>
        <dbReference type="Proteomes" id="UP001162780"/>
    </source>
</evidence>